<dbReference type="OrthoDB" id="4788989at2759"/>
<dbReference type="KEGG" id="crb:17896336"/>
<sequence>MENLGRTTSGDDVIARSGTTLLGHDLLQHGGLEQQHRQRLGSMENLEETASNDIVIENNDLLDCPICFHALATPIFECLNGHLACSTCCARLMKKCPSCFLPMGDERCLRMEKVVEEVKQGKKLAHEKASDSDVLYCPAPNCEYLANYMDLYRHYTACHKARCSRFRPGQYDDACVNIMQKYLVLQEYDDGPLFVLQCFKGAHGLSVALNLMAPSGLGVRELGYDLIYLRGNEKIVHKSNEMTRIQRVSFEAPVLNYMFIPYFALDESFVLKMEIRIRGSGGDDEEEHDEPMNDEDEDGEE</sequence>
<keyword evidence="2" id="KW-0863">Zinc-finger</keyword>
<evidence type="ECO:0000256" key="1">
    <source>
        <dbReference type="ARBA" id="ARBA00022723"/>
    </source>
</evidence>
<feature type="domain" description="E3 ubiquitin-protein ligase Sina-like RING finger" evidence="5">
    <location>
        <begin position="64"/>
        <end position="99"/>
    </location>
</feature>
<keyword evidence="3" id="KW-0862">Zinc</keyword>
<evidence type="ECO:0000256" key="3">
    <source>
        <dbReference type="ARBA" id="ARBA00022833"/>
    </source>
</evidence>
<evidence type="ECO:0000313" key="6">
    <source>
        <dbReference type="EMBL" id="EOA34762.1"/>
    </source>
</evidence>
<dbReference type="eggNOG" id="KOG3002">
    <property type="taxonomic scope" value="Eukaryota"/>
</dbReference>
<dbReference type="AlphaFoldDB" id="R0GFX8"/>
<evidence type="ECO:0000256" key="2">
    <source>
        <dbReference type="ARBA" id="ARBA00022771"/>
    </source>
</evidence>
<dbReference type="PANTHER" id="PTHR46632:SF11">
    <property type="entry name" value="E3 UBIQUITIN-PROTEIN LIGASE SINA-LIKE 1-RELATED"/>
    <property type="match status" value="1"/>
</dbReference>
<dbReference type="Gene3D" id="3.30.40.10">
    <property type="entry name" value="Zinc/RING finger domain, C3HC4 (zinc finger)"/>
    <property type="match status" value="1"/>
</dbReference>
<dbReference type="GO" id="GO:0008270">
    <property type="term" value="F:zinc ion binding"/>
    <property type="evidence" value="ECO:0007669"/>
    <property type="project" value="UniProtKB-KW"/>
</dbReference>
<dbReference type="EMBL" id="KB870806">
    <property type="protein sequence ID" value="EOA34762.1"/>
    <property type="molecule type" value="Genomic_DNA"/>
</dbReference>
<dbReference type="Proteomes" id="UP000029121">
    <property type="component" value="Unassembled WGS sequence"/>
</dbReference>
<feature type="region of interest" description="Disordered" evidence="4">
    <location>
        <begin position="280"/>
        <end position="301"/>
    </location>
</feature>
<organism evidence="6 7">
    <name type="scientific">Capsella rubella</name>
    <dbReference type="NCBI Taxonomy" id="81985"/>
    <lineage>
        <taxon>Eukaryota</taxon>
        <taxon>Viridiplantae</taxon>
        <taxon>Streptophyta</taxon>
        <taxon>Embryophyta</taxon>
        <taxon>Tracheophyta</taxon>
        <taxon>Spermatophyta</taxon>
        <taxon>Magnoliopsida</taxon>
        <taxon>eudicotyledons</taxon>
        <taxon>Gunneridae</taxon>
        <taxon>Pentapetalae</taxon>
        <taxon>rosids</taxon>
        <taxon>malvids</taxon>
        <taxon>Brassicales</taxon>
        <taxon>Brassicaceae</taxon>
        <taxon>Camelineae</taxon>
        <taxon>Capsella</taxon>
    </lineage>
</organism>
<dbReference type="Pfam" id="PF21362">
    <property type="entry name" value="Sina_RING"/>
    <property type="match status" value="1"/>
</dbReference>
<evidence type="ECO:0000256" key="4">
    <source>
        <dbReference type="SAM" id="MobiDB-lite"/>
    </source>
</evidence>
<keyword evidence="1" id="KW-0479">Metal-binding</keyword>
<evidence type="ECO:0000259" key="5">
    <source>
        <dbReference type="Pfam" id="PF21362"/>
    </source>
</evidence>
<dbReference type="InterPro" id="IPR044286">
    <property type="entry name" value="SINL_plant"/>
</dbReference>
<proteinExistence type="predicted"/>
<accession>R0GFX8</accession>
<dbReference type="InterPro" id="IPR049548">
    <property type="entry name" value="Sina-like_RING"/>
</dbReference>
<dbReference type="CDD" id="cd16571">
    <property type="entry name" value="RING-HC_SIAHs"/>
    <property type="match status" value="1"/>
</dbReference>
<dbReference type="SUPFAM" id="SSF57850">
    <property type="entry name" value="RING/U-box"/>
    <property type="match status" value="1"/>
</dbReference>
<dbReference type="SUPFAM" id="SSF49599">
    <property type="entry name" value="TRAF domain-like"/>
    <property type="match status" value="1"/>
</dbReference>
<reference evidence="7" key="1">
    <citation type="journal article" date="2013" name="Nat. Genet.">
        <title>The Capsella rubella genome and the genomic consequences of rapid mating system evolution.</title>
        <authorList>
            <person name="Slotte T."/>
            <person name="Hazzouri K.M."/>
            <person name="Agren J.A."/>
            <person name="Koenig D."/>
            <person name="Maumus F."/>
            <person name="Guo Y.L."/>
            <person name="Steige K."/>
            <person name="Platts A.E."/>
            <person name="Escobar J.S."/>
            <person name="Newman L.K."/>
            <person name="Wang W."/>
            <person name="Mandakova T."/>
            <person name="Vello E."/>
            <person name="Smith L.M."/>
            <person name="Henz S.R."/>
            <person name="Steffen J."/>
            <person name="Takuno S."/>
            <person name="Brandvain Y."/>
            <person name="Coop G."/>
            <person name="Andolfatto P."/>
            <person name="Hu T.T."/>
            <person name="Blanchette M."/>
            <person name="Clark R.M."/>
            <person name="Quesneville H."/>
            <person name="Nordborg M."/>
            <person name="Gaut B.S."/>
            <person name="Lysak M.A."/>
            <person name="Jenkins J."/>
            <person name="Grimwood J."/>
            <person name="Chapman J."/>
            <person name="Prochnik S."/>
            <person name="Shu S."/>
            <person name="Rokhsar D."/>
            <person name="Schmutz J."/>
            <person name="Weigel D."/>
            <person name="Wright S.I."/>
        </authorList>
    </citation>
    <scope>NUCLEOTIDE SEQUENCE [LARGE SCALE GENOMIC DNA]</scope>
    <source>
        <strain evidence="7">cv. Monte Gargano</strain>
    </source>
</reference>
<feature type="compositionally biased region" description="Acidic residues" evidence="4">
    <location>
        <begin position="282"/>
        <end position="301"/>
    </location>
</feature>
<name>R0GFX8_9BRAS</name>
<evidence type="ECO:0000313" key="7">
    <source>
        <dbReference type="Proteomes" id="UP000029121"/>
    </source>
</evidence>
<gene>
    <name evidence="6" type="ORF">CARUB_v10022334mg</name>
</gene>
<keyword evidence="7" id="KW-1185">Reference proteome</keyword>
<dbReference type="PANTHER" id="PTHR46632">
    <property type="entry name" value="E3 UBIQUITIN-PROTEIN LIGASE SINA-LIKE 4"/>
    <property type="match status" value="1"/>
</dbReference>
<dbReference type="InterPro" id="IPR013083">
    <property type="entry name" value="Znf_RING/FYVE/PHD"/>
</dbReference>
<protein>
    <recommendedName>
        <fullName evidence="5">E3 ubiquitin-protein ligase Sina-like RING finger domain-containing protein</fullName>
    </recommendedName>
</protein>